<sequence length="224" mass="24257">MDDNDIKPADNKPNQTKPKLPQAPKHDTAASFDLFGGLFTVRLLSPQFQPPPLQVSRSDQWHRQALASFRRPTPRGGDPGGQAHVSPVPTLHATVSFKRVRACTRVGGLPKTSQLGSTPRRDALALQRHWPTAAEGGVCVVGGGSDKLRDVGWRLWGASHTRPSRLPPPSSAFPPTLLRSAGPSMPAHRHRSRNRMSSPPALPVLRPITNPVEIPAAPSRSVPR</sequence>
<dbReference type="GeneID" id="20347423"/>
<feature type="region of interest" description="Disordered" evidence="1">
    <location>
        <begin position="1"/>
        <end position="28"/>
    </location>
</feature>
<proteinExistence type="predicted"/>
<evidence type="ECO:0000256" key="1">
    <source>
        <dbReference type="SAM" id="MobiDB-lite"/>
    </source>
</evidence>
<reference evidence="4" key="1">
    <citation type="submission" date="2010-07" db="EMBL/GenBank/DDBJ databases">
        <title>The genome sequence of Gaeumannomyces graminis var. tritici strain R3-111a-1.</title>
        <authorList>
            <consortium name="The Broad Institute Genome Sequencing Platform"/>
            <person name="Ma L.-J."/>
            <person name="Dead R."/>
            <person name="Young S."/>
            <person name="Zeng Q."/>
            <person name="Koehrsen M."/>
            <person name="Alvarado L."/>
            <person name="Berlin A."/>
            <person name="Chapman S.B."/>
            <person name="Chen Z."/>
            <person name="Freedman E."/>
            <person name="Gellesch M."/>
            <person name="Goldberg J."/>
            <person name="Griggs A."/>
            <person name="Gujja S."/>
            <person name="Heilman E.R."/>
            <person name="Heiman D."/>
            <person name="Hepburn T."/>
            <person name="Howarth C."/>
            <person name="Jen D."/>
            <person name="Larson L."/>
            <person name="Mehta T."/>
            <person name="Neiman D."/>
            <person name="Pearson M."/>
            <person name="Roberts A."/>
            <person name="Saif S."/>
            <person name="Shea T."/>
            <person name="Shenoy N."/>
            <person name="Sisk P."/>
            <person name="Stolte C."/>
            <person name="Sykes S."/>
            <person name="Walk T."/>
            <person name="White J."/>
            <person name="Yandava C."/>
            <person name="Haas B."/>
            <person name="Nusbaum C."/>
            <person name="Birren B."/>
        </authorList>
    </citation>
    <scope>NUCLEOTIDE SEQUENCE [LARGE SCALE GENOMIC DNA]</scope>
    <source>
        <strain evidence="4">R3-111a-1</strain>
    </source>
</reference>
<dbReference type="EMBL" id="GL385397">
    <property type="protein sequence ID" value="EJT77051.1"/>
    <property type="molecule type" value="Genomic_DNA"/>
</dbReference>
<gene>
    <name evidence="3" type="primary">20347423</name>
    <name evidence="2" type="ORF">GGTG_06965</name>
</gene>
<feature type="compositionally biased region" description="Basic and acidic residues" evidence="1">
    <location>
        <begin position="1"/>
        <end position="10"/>
    </location>
</feature>
<evidence type="ECO:0000313" key="4">
    <source>
        <dbReference type="Proteomes" id="UP000006039"/>
    </source>
</evidence>
<name>J3P0B8_GAET3</name>
<reference evidence="3" key="5">
    <citation type="submission" date="2018-04" db="UniProtKB">
        <authorList>
            <consortium name="EnsemblFungi"/>
        </authorList>
    </citation>
    <scope>IDENTIFICATION</scope>
    <source>
        <strain evidence="3">R3-111a-1</strain>
    </source>
</reference>
<reference evidence="2" key="3">
    <citation type="submission" date="2010-09" db="EMBL/GenBank/DDBJ databases">
        <title>Annotation of Gaeumannomyces graminis var. tritici R3-111a-1.</title>
        <authorList>
            <consortium name="The Broad Institute Genome Sequencing Platform"/>
            <person name="Ma L.-J."/>
            <person name="Dead R."/>
            <person name="Young S.K."/>
            <person name="Zeng Q."/>
            <person name="Gargeya S."/>
            <person name="Fitzgerald M."/>
            <person name="Haas B."/>
            <person name="Abouelleil A."/>
            <person name="Alvarado L."/>
            <person name="Arachchi H.M."/>
            <person name="Berlin A."/>
            <person name="Brown A."/>
            <person name="Chapman S.B."/>
            <person name="Chen Z."/>
            <person name="Dunbar C."/>
            <person name="Freedman E."/>
            <person name="Gearin G."/>
            <person name="Gellesch M."/>
            <person name="Goldberg J."/>
            <person name="Griggs A."/>
            <person name="Gujja S."/>
            <person name="Heiman D."/>
            <person name="Howarth C."/>
            <person name="Larson L."/>
            <person name="Lui A."/>
            <person name="MacDonald P.J.P."/>
            <person name="Mehta T."/>
            <person name="Montmayeur A."/>
            <person name="Murphy C."/>
            <person name="Neiman D."/>
            <person name="Pearson M."/>
            <person name="Priest M."/>
            <person name="Roberts A."/>
            <person name="Saif S."/>
            <person name="Shea T."/>
            <person name="Shenoy N."/>
            <person name="Sisk P."/>
            <person name="Stolte C."/>
            <person name="Sykes S."/>
            <person name="Yandava C."/>
            <person name="Wortman J."/>
            <person name="Nusbaum C."/>
            <person name="Birren B."/>
        </authorList>
    </citation>
    <scope>NUCLEOTIDE SEQUENCE</scope>
    <source>
        <strain evidence="2">R3-111a-1</strain>
    </source>
</reference>
<evidence type="ECO:0000313" key="2">
    <source>
        <dbReference type="EMBL" id="EJT77051.1"/>
    </source>
</evidence>
<accession>J3P0B8</accession>
<organism evidence="2">
    <name type="scientific">Gaeumannomyces tritici (strain R3-111a-1)</name>
    <name type="common">Wheat and barley take-all root rot fungus</name>
    <name type="synonym">Gaeumannomyces graminis var. tritici</name>
    <dbReference type="NCBI Taxonomy" id="644352"/>
    <lineage>
        <taxon>Eukaryota</taxon>
        <taxon>Fungi</taxon>
        <taxon>Dikarya</taxon>
        <taxon>Ascomycota</taxon>
        <taxon>Pezizomycotina</taxon>
        <taxon>Sordariomycetes</taxon>
        <taxon>Sordariomycetidae</taxon>
        <taxon>Magnaporthales</taxon>
        <taxon>Magnaporthaceae</taxon>
        <taxon>Gaeumannomyces</taxon>
    </lineage>
</organism>
<dbReference type="RefSeq" id="XP_009223051.1">
    <property type="nucleotide sequence ID" value="XM_009224787.1"/>
</dbReference>
<dbReference type="EnsemblFungi" id="EJT77051">
    <property type="protein sequence ID" value="EJT77051"/>
    <property type="gene ID" value="GGTG_06965"/>
</dbReference>
<reference evidence="3" key="4">
    <citation type="journal article" date="2015" name="G3 (Bethesda)">
        <title>Genome sequences of three phytopathogenic species of the Magnaporthaceae family of fungi.</title>
        <authorList>
            <person name="Okagaki L.H."/>
            <person name="Nunes C.C."/>
            <person name="Sailsbery J."/>
            <person name="Clay B."/>
            <person name="Brown D."/>
            <person name="John T."/>
            <person name="Oh Y."/>
            <person name="Young N."/>
            <person name="Fitzgerald M."/>
            <person name="Haas B.J."/>
            <person name="Zeng Q."/>
            <person name="Young S."/>
            <person name="Adiconis X."/>
            <person name="Fan L."/>
            <person name="Levin J.Z."/>
            <person name="Mitchell T.K."/>
            <person name="Okubara P.A."/>
            <person name="Farman M.L."/>
            <person name="Kohn L.M."/>
            <person name="Birren B."/>
            <person name="Ma L.-J."/>
            <person name="Dean R.A."/>
        </authorList>
    </citation>
    <scope>NUCLEOTIDE SEQUENCE</scope>
    <source>
        <strain evidence="3">R3-111a-1</strain>
    </source>
</reference>
<protein>
    <submittedName>
        <fullName evidence="2 3">Uncharacterized protein</fullName>
    </submittedName>
</protein>
<dbReference type="VEuPathDB" id="FungiDB:GGTG_06965"/>
<reference evidence="2" key="2">
    <citation type="submission" date="2010-07" db="EMBL/GenBank/DDBJ databases">
        <authorList>
            <consortium name="The Broad Institute Genome Sequencing Platform"/>
            <consortium name="Broad Institute Genome Sequencing Center for Infectious Disease"/>
            <person name="Ma L.-J."/>
            <person name="Dead R."/>
            <person name="Young S."/>
            <person name="Zeng Q."/>
            <person name="Koehrsen M."/>
            <person name="Alvarado L."/>
            <person name="Berlin A."/>
            <person name="Chapman S.B."/>
            <person name="Chen Z."/>
            <person name="Freedman E."/>
            <person name="Gellesch M."/>
            <person name="Goldberg J."/>
            <person name="Griggs A."/>
            <person name="Gujja S."/>
            <person name="Heilman E.R."/>
            <person name="Heiman D."/>
            <person name="Hepburn T."/>
            <person name="Howarth C."/>
            <person name="Jen D."/>
            <person name="Larson L."/>
            <person name="Mehta T."/>
            <person name="Neiman D."/>
            <person name="Pearson M."/>
            <person name="Roberts A."/>
            <person name="Saif S."/>
            <person name="Shea T."/>
            <person name="Shenoy N."/>
            <person name="Sisk P."/>
            <person name="Stolte C."/>
            <person name="Sykes S."/>
            <person name="Walk T."/>
            <person name="White J."/>
            <person name="Yandava C."/>
            <person name="Haas B."/>
            <person name="Nusbaum C."/>
            <person name="Birren B."/>
        </authorList>
    </citation>
    <scope>NUCLEOTIDE SEQUENCE</scope>
    <source>
        <strain evidence="2">R3-111a-1</strain>
    </source>
</reference>
<dbReference type="HOGENOM" id="CLU_1235087_0_0_1"/>
<evidence type="ECO:0000313" key="3">
    <source>
        <dbReference type="EnsemblFungi" id="EJT77051"/>
    </source>
</evidence>
<feature type="region of interest" description="Disordered" evidence="1">
    <location>
        <begin position="162"/>
        <end position="224"/>
    </location>
</feature>
<dbReference type="Proteomes" id="UP000006039">
    <property type="component" value="Unassembled WGS sequence"/>
</dbReference>
<keyword evidence="4" id="KW-1185">Reference proteome</keyword>
<dbReference type="AlphaFoldDB" id="J3P0B8"/>